<dbReference type="SUPFAM" id="SSF100950">
    <property type="entry name" value="NagB/RpiA/CoA transferase-like"/>
    <property type="match status" value="1"/>
</dbReference>
<dbReference type="Proteomes" id="UP000295499">
    <property type="component" value="Unassembled WGS sequence"/>
</dbReference>
<comment type="catalytic activity">
    <reaction evidence="5">
        <text>(6S)-5-formyl-5,6,7,8-tetrahydrofolate + ATP = (6R)-5,10-methenyltetrahydrofolate + ADP + phosphate</text>
        <dbReference type="Rhea" id="RHEA:10488"/>
        <dbReference type="ChEBI" id="CHEBI:30616"/>
        <dbReference type="ChEBI" id="CHEBI:43474"/>
        <dbReference type="ChEBI" id="CHEBI:57455"/>
        <dbReference type="ChEBI" id="CHEBI:57457"/>
        <dbReference type="ChEBI" id="CHEBI:456216"/>
        <dbReference type="EC" id="6.3.3.2"/>
    </reaction>
</comment>
<evidence type="ECO:0000256" key="1">
    <source>
        <dbReference type="ARBA" id="ARBA00010638"/>
    </source>
</evidence>
<dbReference type="RefSeq" id="WP_133559050.1">
    <property type="nucleotide sequence ID" value="NZ_SNWM01000007.1"/>
</dbReference>
<protein>
    <recommendedName>
        <fullName evidence="5">5-formyltetrahydrofolate cyclo-ligase</fullName>
        <ecNumber evidence="5">6.3.3.2</ecNumber>
    </recommendedName>
</protein>
<evidence type="ECO:0000256" key="5">
    <source>
        <dbReference type="RuleBase" id="RU361279"/>
    </source>
</evidence>
<dbReference type="InterPro" id="IPR002698">
    <property type="entry name" value="FTHF_cligase"/>
</dbReference>
<dbReference type="PIRSF" id="PIRSF006806">
    <property type="entry name" value="FTHF_cligase"/>
    <property type="match status" value="1"/>
</dbReference>
<dbReference type="GO" id="GO:0046872">
    <property type="term" value="F:metal ion binding"/>
    <property type="evidence" value="ECO:0007669"/>
    <property type="project" value="UniProtKB-KW"/>
</dbReference>
<evidence type="ECO:0000313" key="6">
    <source>
        <dbReference type="EMBL" id="TDO19207.1"/>
    </source>
</evidence>
<feature type="binding site" evidence="4">
    <location>
        <begin position="133"/>
        <end position="141"/>
    </location>
    <ligand>
        <name>ATP</name>
        <dbReference type="ChEBI" id="CHEBI:30616"/>
    </ligand>
</feature>
<feature type="binding site" evidence="4">
    <location>
        <position position="55"/>
    </location>
    <ligand>
        <name>substrate</name>
    </ligand>
</feature>
<accession>A0A4R6ICB5</accession>
<proteinExistence type="inferred from homology"/>
<dbReference type="EMBL" id="SNWM01000007">
    <property type="protein sequence ID" value="TDO19207.1"/>
    <property type="molecule type" value="Genomic_DNA"/>
</dbReference>
<dbReference type="NCBIfam" id="TIGR02727">
    <property type="entry name" value="MTHFS_bact"/>
    <property type="match status" value="1"/>
</dbReference>
<dbReference type="GO" id="GO:0035999">
    <property type="term" value="P:tetrahydrofolate interconversion"/>
    <property type="evidence" value="ECO:0007669"/>
    <property type="project" value="TreeGrafter"/>
</dbReference>
<gene>
    <name evidence="6" type="ORF">CLV32_4446</name>
</gene>
<keyword evidence="2 4" id="KW-0547">Nucleotide-binding</keyword>
<dbReference type="GO" id="GO:0009396">
    <property type="term" value="P:folic acid-containing compound biosynthetic process"/>
    <property type="evidence" value="ECO:0007669"/>
    <property type="project" value="TreeGrafter"/>
</dbReference>
<dbReference type="OrthoDB" id="9801938at2"/>
<sequence>MNKSELRKQAMTERRLIDPSAIKRLNEQLLQRFSKLDFSAISVLHIFLPIAEKAEPDTFQCINWLKNHHPHIKILVPKADFRTALMTHHEWRGMDYLEKSTFNILEPRSEEVYKGLIDLVVVPLLAFDKCGYRVGYGKGFYDRFLEGSDALKVGLSFFEAVDEISDVDALDVRLDLCITPDKIYYFNT</sequence>
<comment type="caution">
    <text evidence="6">The sequence shown here is derived from an EMBL/GenBank/DDBJ whole genome shotgun (WGS) entry which is preliminary data.</text>
</comment>
<dbReference type="PANTHER" id="PTHR23407">
    <property type="entry name" value="ATPASE INHIBITOR/5-FORMYLTETRAHYDROFOLATE CYCLO-LIGASE"/>
    <property type="match status" value="1"/>
</dbReference>
<dbReference type="GO" id="GO:0030272">
    <property type="term" value="F:5-formyltetrahydrofolate cyclo-ligase activity"/>
    <property type="evidence" value="ECO:0007669"/>
    <property type="project" value="UniProtKB-EC"/>
</dbReference>
<evidence type="ECO:0000256" key="3">
    <source>
        <dbReference type="ARBA" id="ARBA00022840"/>
    </source>
</evidence>
<dbReference type="PANTHER" id="PTHR23407:SF1">
    <property type="entry name" value="5-FORMYLTETRAHYDROFOLATE CYCLO-LIGASE"/>
    <property type="match status" value="1"/>
</dbReference>
<keyword evidence="7" id="KW-1185">Reference proteome</keyword>
<comment type="similarity">
    <text evidence="1 5">Belongs to the 5-formyltetrahydrofolate cyclo-ligase family.</text>
</comment>
<name>A0A4R6ICB5_9SPHI</name>
<dbReference type="Pfam" id="PF01812">
    <property type="entry name" value="5-FTHF_cyc-lig"/>
    <property type="match status" value="1"/>
</dbReference>
<evidence type="ECO:0000256" key="2">
    <source>
        <dbReference type="ARBA" id="ARBA00022741"/>
    </source>
</evidence>
<dbReference type="InterPro" id="IPR037171">
    <property type="entry name" value="NagB/RpiA_transferase-like"/>
</dbReference>
<evidence type="ECO:0000256" key="4">
    <source>
        <dbReference type="PIRSR" id="PIRSR006806-1"/>
    </source>
</evidence>
<keyword evidence="5" id="KW-0460">Magnesium</keyword>
<keyword evidence="5" id="KW-0479">Metal-binding</keyword>
<dbReference type="Gene3D" id="3.40.50.10420">
    <property type="entry name" value="NagB/RpiA/CoA transferase-like"/>
    <property type="match status" value="1"/>
</dbReference>
<dbReference type="EC" id="6.3.3.2" evidence="5"/>
<dbReference type="GO" id="GO:0005524">
    <property type="term" value="F:ATP binding"/>
    <property type="evidence" value="ECO:0007669"/>
    <property type="project" value="UniProtKB-KW"/>
</dbReference>
<keyword evidence="6" id="KW-0436">Ligase</keyword>
<dbReference type="InterPro" id="IPR024185">
    <property type="entry name" value="FTHF_cligase-like_sf"/>
</dbReference>
<organism evidence="6 7">
    <name type="scientific">Pedobacter duraquae</name>
    <dbReference type="NCBI Taxonomy" id="425511"/>
    <lineage>
        <taxon>Bacteria</taxon>
        <taxon>Pseudomonadati</taxon>
        <taxon>Bacteroidota</taxon>
        <taxon>Sphingobacteriia</taxon>
        <taxon>Sphingobacteriales</taxon>
        <taxon>Sphingobacteriaceae</taxon>
        <taxon>Pedobacter</taxon>
    </lineage>
</organism>
<comment type="cofactor">
    <cofactor evidence="5">
        <name>Mg(2+)</name>
        <dbReference type="ChEBI" id="CHEBI:18420"/>
    </cofactor>
</comment>
<feature type="binding site" evidence="4">
    <location>
        <begin position="3"/>
        <end position="7"/>
    </location>
    <ligand>
        <name>ATP</name>
        <dbReference type="ChEBI" id="CHEBI:30616"/>
    </ligand>
</feature>
<dbReference type="AlphaFoldDB" id="A0A4R6ICB5"/>
<feature type="binding site" evidence="4">
    <location>
        <position position="48"/>
    </location>
    <ligand>
        <name>substrate</name>
    </ligand>
</feature>
<reference evidence="6 7" key="1">
    <citation type="submission" date="2019-03" db="EMBL/GenBank/DDBJ databases">
        <title>Genomic Encyclopedia of Archaeal and Bacterial Type Strains, Phase II (KMG-II): from individual species to whole genera.</title>
        <authorList>
            <person name="Goeker M."/>
        </authorList>
    </citation>
    <scope>NUCLEOTIDE SEQUENCE [LARGE SCALE GENOMIC DNA]</scope>
    <source>
        <strain evidence="6 7">DSM 19034</strain>
    </source>
</reference>
<keyword evidence="3 4" id="KW-0067">ATP-binding</keyword>
<evidence type="ECO:0000313" key="7">
    <source>
        <dbReference type="Proteomes" id="UP000295499"/>
    </source>
</evidence>